<dbReference type="AlphaFoldDB" id="A0A511KKK4"/>
<proteinExistence type="predicted"/>
<protein>
    <submittedName>
        <fullName evidence="2">Uncharacterized protein</fullName>
    </submittedName>
</protein>
<name>A0A511KKK4_RHOTO</name>
<dbReference type="Proteomes" id="UP000321518">
    <property type="component" value="Unassembled WGS sequence"/>
</dbReference>
<dbReference type="OrthoDB" id="2506317at2759"/>
<sequence>MTSNNDGFPMPAQLVDKVPLIKNPAFWTPKPVELPPDIHPLPDDVHAYFVYPHTLEAHVLSTLPSALSQRQSQHTQRLALLASYAESKERARKARLNQVAPGWDEGGKALEPVPVRRETAVSGAKEEKRREKVENLMGGSDQEDEGGASGRRTPTRQGSLLGVGQVGSPKEMGQATMDQMQRDQLKDMFAGLEKLDTSLGSSANELGRNDVDDLI</sequence>
<gene>
    <name evidence="2" type="ORF">Rt10032_c12g4920</name>
</gene>
<dbReference type="EMBL" id="BJWK01000012">
    <property type="protein sequence ID" value="GEM10903.1"/>
    <property type="molecule type" value="Genomic_DNA"/>
</dbReference>
<evidence type="ECO:0000313" key="3">
    <source>
        <dbReference type="Proteomes" id="UP000321518"/>
    </source>
</evidence>
<feature type="compositionally biased region" description="Basic and acidic residues" evidence="1">
    <location>
        <begin position="114"/>
        <end position="134"/>
    </location>
</feature>
<accession>A0A511KKK4</accession>
<feature type="region of interest" description="Disordered" evidence="1">
    <location>
        <begin position="196"/>
        <end position="215"/>
    </location>
</feature>
<feature type="region of interest" description="Disordered" evidence="1">
    <location>
        <begin position="102"/>
        <end position="189"/>
    </location>
</feature>
<comment type="caution">
    <text evidence="2">The sequence shown here is derived from an EMBL/GenBank/DDBJ whole genome shotgun (WGS) entry which is preliminary data.</text>
</comment>
<reference evidence="2 3" key="1">
    <citation type="submission" date="2019-07" db="EMBL/GenBank/DDBJ databases">
        <title>Rhodotorula toruloides NBRC10032 genome sequencing.</title>
        <authorList>
            <person name="Shida Y."/>
            <person name="Takaku H."/>
            <person name="Ogasawara W."/>
            <person name="Mori K."/>
        </authorList>
    </citation>
    <scope>NUCLEOTIDE SEQUENCE [LARGE SCALE GENOMIC DNA]</scope>
    <source>
        <strain evidence="2 3">NBRC10032</strain>
    </source>
</reference>
<evidence type="ECO:0000256" key="1">
    <source>
        <dbReference type="SAM" id="MobiDB-lite"/>
    </source>
</evidence>
<evidence type="ECO:0000313" key="2">
    <source>
        <dbReference type="EMBL" id="GEM10903.1"/>
    </source>
</evidence>
<organism evidence="2 3">
    <name type="scientific">Rhodotorula toruloides</name>
    <name type="common">Yeast</name>
    <name type="synonym">Rhodosporidium toruloides</name>
    <dbReference type="NCBI Taxonomy" id="5286"/>
    <lineage>
        <taxon>Eukaryota</taxon>
        <taxon>Fungi</taxon>
        <taxon>Dikarya</taxon>
        <taxon>Basidiomycota</taxon>
        <taxon>Pucciniomycotina</taxon>
        <taxon>Microbotryomycetes</taxon>
        <taxon>Sporidiobolales</taxon>
        <taxon>Sporidiobolaceae</taxon>
        <taxon>Rhodotorula</taxon>
    </lineage>
</organism>